<dbReference type="Pfam" id="PF10604">
    <property type="entry name" value="Polyketide_cyc2"/>
    <property type="match status" value="1"/>
</dbReference>
<dbReference type="InterPro" id="IPR023393">
    <property type="entry name" value="START-like_dom_sf"/>
</dbReference>
<proteinExistence type="predicted"/>
<reference evidence="1" key="1">
    <citation type="submission" date="2023-07" db="EMBL/GenBank/DDBJ databases">
        <title>Sorghum-associated microbial communities from plants grown in Nebraska, USA.</title>
        <authorList>
            <person name="Schachtman D."/>
        </authorList>
    </citation>
    <scope>NUCLEOTIDE SEQUENCE</scope>
    <source>
        <strain evidence="1">DS2795</strain>
    </source>
</reference>
<organism evidence="1 2">
    <name type="scientific">Variovorax boronicumulans</name>
    <dbReference type="NCBI Taxonomy" id="436515"/>
    <lineage>
        <taxon>Bacteria</taxon>
        <taxon>Pseudomonadati</taxon>
        <taxon>Pseudomonadota</taxon>
        <taxon>Betaproteobacteria</taxon>
        <taxon>Burkholderiales</taxon>
        <taxon>Comamonadaceae</taxon>
        <taxon>Variovorax</taxon>
    </lineage>
</organism>
<evidence type="ECO:0000313" key="1">
    <source>
        <dbReference type="EMBL" id="MDP9927091.1"/>
    </source>
</evidence>
<sequence>MAHQRFEFDMPAPADVVFDAFHYHVWRARWDSLVGNARVVGGAPCPFVGAETENTGGGWLRGLSMRTRFVTFDRPHVAAASMVGRSFPFSRWAASMRHRDTQPGQSVLIYVYTIEAGPKALRWLLEPVVAQVFARQTQRRFARMRDFLAVHADEVVQWQRAQHGSDAA</sequence>
<dbReference type="SUPFAM" id="SSF55961">
    <property type="entry name" value="Bet v1-like"/>
    <property type="match status" value="1"/>
</dbReference>
<dbReference type="Proteomes" id="UP001244295">
    <property type="component" value="Unassembled WGS sequence"/>
</dbReference>
<evidence type="ECO:0008006" key="3">
    <source>
        <dbReference type="Google" id="ProtNLM"/>
    </source>
</evidence>
<dbReference type="Gene3D" id="3.30.530.20">
    <property type="match status" value="1"/>
</dbReference>
<name>A0AAW8E6W9_9BURK</name>
<evidence type="ECO:0000313" key="2">
    <source>
        <dbReference type="Proteomes" id="UP001244295"/>
    </source>
</evidence>
<dbReference type="RefSeq" id="WP_070063338.1">
    <property type="nucleotide sequence ID" value="NZ_JAUSRQ010000001.1"/>
</dbReference>
<protein>
    <recommendedName>
        <fullName evidence="3">Polyketide cyclase</fullName>
    </recommendedName>
</protein>
<dbReference type="AlphaFoldDB" id="A0AAW8E6W9"/>
<accession>A0AAW8E6W9</accession>
<gene>
    <name evidence="1" type="ORF">J2W25_006141</name>
</gene>
<dbReference type="EMBL" id="JAUSRR010000013">
    <property type="protein sequence ID" value="MDP9927091.1"/>
    <property type="molecule type" value="Genomic_DNA"/>
</dbReference>
<comment type="caution">
    <text evidence="1">The sequence shown here is derived from an EMBL/GenBank/DDBJ whole genome shotgun (WGS) entry which is preliminary data.</text>
</comment>
<dbReference type="InterPro" id="IPR019587">
    <property type="entry name" value="Polyketide_cyclase/dehydratase"/>
</dbReference>